<dbReference type="OrthoDB" id="201515at2759"/>
<dbReference type="GO" id="GO:0008418">
    <property type="term" value="F:protein-N-terminal asparagine amidohydrolase activity"/>
    <property type="evidence" value="ECO:0007669"/>
    <property type="project" value="InterPro"/>
</dbReference>
<keyword evidence="2" id="KW-0378">Hydrolase</keyword>
<dbReference type="InterPro" id="IPR039703">
    <property type="entry name" value="Nta1"/>
</dbReference>
<dbReference type="InterPro" id="IPR036526">
    <property type="entry name" value="C-N_Hydrolase_sf"/>
</dbReference>
<proteinExistence type="predicted"/>
<accession>A0A8K0WSJ6</accession>
<gene>
    <name evidence="2" type="ORF">B0I35DRAFT_324019</name>
</gene>
<dbReference type="SUPFAM" id="SSF56317">
    <property type="entry name" value="Carbon-nitrogen hydrolase"/>
    <property type="match status" value="1"/>
</dbReference>
<dbReference type="PROSITE" id="PS50263">
    <property type="entry name" value="CN_HYDROLASE"/>
    <property type="match status" value="1"/>
</dbReference>
<dbReference type="InterPro" id="IPR003010">
    <property type="entry name" value="C-N_Hydrolase"/>
</dbReference>
<name>A0A8K0WSJ6_9HYPO</name>
<dbReference type="GO" id="GO:0070773">
    <property type="term" value="F:protein-N-terminal glutamine amidohydrolase activity"/>
    <property type="evidence" value="ECO:0007669"/>
    <property type="project" value="InterPro"/>
</dbReference>
<organism evidence="2 3">
    <name type="scientific">Stachybotrys elegans</name>
    <dbReference type="NCBI Taxonomy" id="80388"/>
    <lineage>
        <taxon>Eukaryota</taxon>
        <taxon>Fungi</taxon>
        <taxon>Dikarya</taxon>
        <taxon>Ascomycota</taxon>
        <taxon>Pezizomycotina</taxon>
        <taxon>Sordariomycetes</taxon>
        <taxon>Hypocreomycetidae</taxon>
        <taxon>Hypocreales</taxon>
        <taxon>Stachybotryaceae</taxon>
        <taxon>Stachybotrys</taxon>
    </lineage>
</organism>
<dbReference type="PANTHER" id="PTHR11750">
    <property type="entry name" value="PROTEIN N-TERMINAL AMIDASE"/>
    <property type="match status" value="1"/>
</dbReference>
<feature type="domain" description="CN hydrolase" evidence="1">
    <location>
        <begin position="1"/>
        <end position="274"/>
    </location>
</feature>
<evidence type="ECO:0000259" key="1">
    <source>
        <dbReference type="PROSITE" id="PS50263"/>
    </source>
</evidence>
<reference evidence="2" key="1">
    <citation type="journal article" date="2021" name="Nat. Commun.">
        <title>Genetic determinants of endophytism in the Arabidopsis root mycobiome.</title>
        <authorList>
            <person name="Mesny F."/>
            <person name="Miyauchi S."/>
            <person name="Thiergart T."/>
            <person name="Pickel B."/>
            <person name="Atanasova L."/>
            <person name="Karlsson M."/>
            <person name="Huettel B."/>
            <person name="Barry K.W."/>
            <person name="Haridas S."/>
            <person name="Chen C."/>
            <person name="Bauer D."/>
            <person name="Andreopoulos W."/>
            <person name="Pangilinan J."/>
            <person name="LaButti K."/>
            <person name="Riley R."/>
            <person name="Lipzen A."/>
            <person name="Clum A."/>
            <person name="Drula E."/>
            <person name="Henrissat B."/>
            <person name="Kohler A."/>
            <person name="Grigoriev I.V."/>
            <person name="Martin F.M."/>
            <person name="Hacquard S."/>
        </authorList>
    </citation>
    <scope>NUCLEOTIDE SEQUENCE</scope>
    <source>
        <strain evidence="2">MPI-CAGE-CH-0235</strain>
    </source>
</reference>
<keyword evidence="3" id="KW-1185">Reference proteome</keyword>
<comment type="caution">
    <text evidence="2">The sequence shown here is derived from an EMBL/GenBank/DDBJ whole genome shotgun (WGS) entry which is preliminary data.</text>
</comment>
<dbReference type="GO" id="GO:0030163">
    <property type="term" value="P:protein catabolic process"/>
    <property type="evidence" value="ECO:0007669"/>
    <property type="project" value="TreeGrafter"/>
</dbReference>
<dbReference type="PANTHER" id="PTHR11750:SF26">
    <property type="entry name" value="PROTEIN N-TERMINAL AMIDASE"/>
    <property type="match status" value="1"/>
</dbReference>
<evidence type="ECO:0000313" key="3">
    <source>
        <dbReference type="Proteomes" id="UP000813444"/>
    </source>
</evidence>
<dbReference type="Proteomes" id="UP000813444">
    <property type="component" value="Unassembled WGS sequence"/>
</dbReference>
<dbReference type="AlphaFoldDB" id="A0A8K0WSJ6"/>
<dbReference type="Pfam" id="PF00795">
    <property type="entry name" value="CN_hydrolase"/>
    <property type="match status" value="1"/>
</dbReference>
<dbReference type="CDD" id="cd07566">
    <property type="entry name" value="ScNTA1_like"/>
    <property type="match status" value="1"/>
</dbReference>
<protein>
    <submittedName>
        <fullName evidence="2">Carbon-nitrogen hydrolase</fullName>
    </submittedName>
</protein>
<feature type="non-terminal residue" evidence="2">
    <location>
        <position position="274"/>
    </location>
</feature>
<dbReference type="Gene3D" id="3.60.110.10">
    <property type="entry name" value="Carbon-nitrogen hydrolase"/>
    <property type="match status" value="1"/>
</dbReference>
<sequence length="274" mass="30681">MKIGCLQFAPRVGDVDNNINRADAILDGSGVDELDLLVLPELAFSGYNFRSLQHISPFLEHQSTGITSLWARNVALRLDCVVIAGYPEKVDLADQWPADPEYYNSAIVVNEDGETIANYRKTHLYYTDEPWALEGRKFFEGHIPGLGPTAIGICMDLNPYKFQTPWDRFEFSRHVLDSNAVLVVVSMAWLTQEPAATFTQSPQEPDMATLMYWVTRFEPVIREESDDEIIVVFANRTGTEDEAIYVGTSAVIGIQAGEVRLYGILGRGEKDLLV</sequence>
<evidence type="ECO:0000313" key="2">
    <source>
        <dbReference type="EMBL" id="KAH7318582.1"/>
    </source>
</evidence>
<dbReference type="EMBL" id="JAGPNK010000007">
    <property type="protein sequence ID" value="KAH7318582.1"/>
    <property type="molecule type" value="Genomic_DNA"/>
</dbReference>